<sequence length="148" mass="16387">MAGWYDAMGHRNPIQVFGDPLRKGYTVVSDELIRVGAHHRALGSDGLAVILLMLSRASTRADQKAWETSATQISVELGWGLNRDRASAAIQRAEDDGRLVRRGFIRDGQNVKQRCAYVICAGGRRFTDEELVIAKEPIVLPSKQKAQL</sequence>
<dbReference type="EMBL" id="AP022574">
    <property type="protein sequence ID" value="BBX69737.1"/>
    <property type="molecule type" value="Genomic_DNA"/>
</dbReference>
<reference evidence="1 2" key="1">
    <citation type="journal article" date="2019" name="Emerg. Microbes Infect.">
        <title>Comprehensive subspecies identification of 175 nontuberculous mycobacteria species based on 7547 genomic profiles.</title>
        <authorList>
            <person name="Matsumoto Y."/>
            <person name="Kinjo T."/>
            <person name="Motooka D."/>
            <person name="Nabeya D."/>
            <person name="Jung N."/>
            <person name="Uechi K."/>
            <person name="Horii T."/>
            <person name="Iida T."/>
            <person name="Fujita J."/>
            <person name="Nakamura S."/>
        </authorList>
    </citation>
    <scope>NUCLEOTIDE SEQUENCE [LARGE SCALE GENOMIC DNA]</scope>
    <source>
        <strain evidence="1 2">JCM 13323</strain>
    </source>
</reference>
<dbReference type="AlphaFoldDB" id="A0A7I7MD96"/>
<accession>A0A7I7MD96</accession>
<organism evidence="1 2">
    <name type="scientific">Mycolicibacterium psychrotolerans</name>
    <dbReference type="NCBI Taxonomy" id="216929"/>
    <lineage>
        <taxon>Bacteria</taxon>
        <taxon>Bacillati</taxon>
        <taxon>Actinomycetota</taxon>
        <taxon>Actinomycetes</taxon>
        <taxon>Mycobacteriales</taxon>
        <taxon>Mycobacteriaceae</taxon>
        <taxon>Mycolicibacterium</taxon>
    </lineage>
</organism>
<dbReference type="KEGG" id="mpsc:MPSYJ_31980"/>
<evidence type="ECO:0000313" key="1">
    <source>
        <dbReference type="EMBL" id="BBX69737.1"/>
    </source>
</evidence>
<evidence type="ECO:0000313" key="2">
    <source>
        <dbReference type="Proteomes" id="UP000466514"/>
    </source>
</evidence>
<proteinExistence type="predicted"/>
<evidence type="ECO:0008006" key="3">
    <source>
        <dbReference type="Google" id="ProtNLM"/>
    </source>
</evidence>
<gene>
    <name evidence="1" type="ORF">MPSYJ_31980</name>
</gene>
<keyword evidence="2" id="KW-1185">Reference proteome</keyword>
<protein>
    <recommendedName>
        <fullName evidence="3">Replication protein</fullName>
    </recommendedName>
</protein>
<dbReference type="Proteomes" id="UP000466514">
    <property type="component" value="Chromosome"/>
</dbReference>
<name>A0A7I7MD96_9MYCO</name>